<dbReference type="HAMAP" id="MF_01057">
    <property type="entry name" value="tRNA_methyltr_TrmB"/>
    <property type="match status" value="1"/>
</dbReference>
<keyword evidence="5 7" id="KW-0949">S-adenosyl-L-methionine</keyword>
<feature type="binding site" evidence="7">
    <location>
        <position position="146"/>
    </location>
    <ligand>
        <name>substrate</name>
    </ligand>
</feature>
<evidence type="ECO:0000313" key="8">
    <source>
        <dbReference type="EMBL" id="URA11199.1"/>
    </source>
</evidence>
<keyword evidence="9" id="KW-1185">Reference proteome</keyword>
<dbReference type="EC" id="2.1.1.33" evidence="7"/>
<sequence length="208" mass="24864">MERNRFPDIEREFQAREPLYSEWFPLLEGRRVVLDIGCGHGDFLIEKTDQSPESFFVGIEISRKRVAKTSHRLAKRNRKNYAVIHGDGEWALKVFFSTASVDEIHINFPDPWLRKRHWKNRLLRPSFVLQVIRVLKKGGKIFFVTDVEEYARYAVEVFRQFEWLQSVYPTEIVQNLYERFPTLFYQKMSPLRPIQYVCFEKIENSLLG</sequence>
<organism evidence="8 9">
    <name type="scientific">Thermospira aquatica</name>
    <dbReference type="NCBI Taxonomy" id="2828656"/>
    <lineage>
        <taxon>Bacteria</taxon>
        <taxon>Pseudomonadati</taxon>
        <taxon>Spirochaetota</taxon>
        <taxon>Spirochaetia</taxon>
        <taxon>Brevinematales</taxon>
        <taxon>Thermospiraceae</taxon>
        <taxon>Thermospira</taxon>
    </lineage>
</organism>
<name>A0AAX3BGP5_9SPIR</name>
<dbReference type="PANTHER" id="PTHR23417">
    <property type="entry name" value="3-DEOXY-D-MANNO-OCTULOSONIC-ACID TRANSFERASE/TRNA GUANINE-N 7 - -METHYLTRANSFERASE"/>
    <property type="match status" value="1"/>
</dbReference>
<evidence type="ECO:0000256" key="7">
    <source>
        <dbReference type="HAMAP-Rule" id="MF_01057"/>
    </source>
</evidence>
<dbReference type="InterPro" id="IPR003358">
    <property type="entry name" value="tRNA_(Gua-N-7)_MeTrfase_Trmb"/>
</dbReference>
<comment type="catalytic activity">
    <reaction evidence="1 7">
        <text>guanosine(46) in tRNA + S-adenosyl-L-methionine = N(7)-methylguanosine(46) in tRNA + S-adenosyl-L-homocysteine</text>
        <dbReference type="Rhea" id="RHEA:42708"/>
        <dbReference type="Rhea" id="RHEA-COMP:10188"/>
        <dbReference type="Rhea" id="RHEA-COMP:10189"/>
        <dbReference type="ChEBI" id="CHEBI:57856"/>
        <dbReference type="ChEBI" id="CHEBI:59789"/>
        <dbReference type="ChEBI" id="CHEBI:74269"/>
        <dbReference type="ChEBI" id="CHEBI:74480"/>
        <dbReference type="EC" id="2.1.1.33"/>
    </reaction>
</comment>
<feature type="binding site" evidence="7">
    <location>
        <position position="87"/>
    </location>
    <ligand>
        <name>S-adenosyl-L-methionine</name>
        <dbReference type="ChEBI" id="CHEBI:59789"/>
    </ligand>
</feature>
<dbReference type="PROSITE" id="PS51625">
    <property type="entry name" value="SAM_MT_TRMB"/>
    <property type="match status" value="1"/>
</dbReference>
<dbReference type="GO" id="GO:0043527">
    <property type="term" value="C:tRNA methyltransferase complex"/>
    <property type="evidence" value="ECO:0007669"/>
    <property type="project" value="TreeGrafter"/>
</dbReference>
<comment type="similarity">
    <text evidence="7">Belongs to the class I-like SAM-binding methyltransferase superfamily. TrmB family.</text>
</comment>
<reference evidence="8" key="1">
    <citation type="submission" date="2021-04" db="EMBL/GenBank/DDBJ databases">
        <authorList>
            <person name="Postec A."/>
        </authorList>
    </citation>
    <scope>NUCLEOTIDE SEQUENCE</scope>
    <source>
        <strain evidence="8">F1F22</strain>
    </source>
</reference>
<dbReference type="RefSeq" id="WP_271436333.1">
    <property type="nucleotide sequence ID" value="NZ_CP073355.1"/>
</dbReference>
<evidence type="ECO:0000256" key="2">
    <source>
        <dbReference type="ARBA" id="ARBA00003015"/>
    </source>
</evidence>
<dbReference type="Gene3D" id="3.40.50.150">
    <property type="entry name" value="Vaccinia Virus protein VP39"/>
    <property type="match status" value="1"/>
</dbReference>
<feature type="binding site" evidence="7">
    <location>
        <position position="35"/>
    </location>
    <ligand>
        <name>S-adenosyl-L-methionine</name>
        <dbReference type="ChEBI" id="CHEBI:59789"/>
    </ligand>
</feature>
<dbReference type="AlphaFoldDB" id="A0AAX3BGP5"/>
<accession>A0AAX3BGP5</accession>
<dbReference type="GO" id="GO:0008176">
    <property type="term" value="F:tRNA (guanine(46)-N7)-methyltransferase activity"/>
    <property type="evidence" value="ECO:0007669"/>
    <property type="project" value="UniProtKB-UniRule"/>
</dbReference>
<evidence type="ECO:0000256" key="5">
    <source>
        <dbReference type="ARBA" id="ARBA00022691"/>
    </source>
</evidence>
<gene>
    <name evidence="7 8" type="primary">trmB</name>
    <name evidence="8" type="ORF">KDW03_05235</name>
</gene>
<dbReference type="KEGG" id="taqu:KDW03_05235"/>
<dbReference type="EMBL" id="CP073355">
    <property type="protein sequence ID" value="URA11199.1"/>
    <property type="molecule type" value="Genomic_DNA"/>
</dbReference>
<comment type="pathway">
    <text evidence="7">tRNA modification; N(7)-methylguanine-tRNA biosynthesis.</text>
</comment>
<dbReference type="InterPro" id="IPR055361">
    <property type="entry name" value="tRNA_methyltr_TrmB_bact"/>
</dbReference>
<keyword evidence="3 7" id="KW-0489">Methyltransferase</keyword>
<evidence type="ECO:0000256" key="1">
    <source>
        <dbReference type="ARBA" id="ARBA00000142"/>
    </source>
</evidence>
<comment type="function">
    <text evidence="2 7">Catalyzes the formation of N(7)-methylguanine at position 46 (m7G46) in tRNA.</text>
</comment>
<dbReference type="Proteomes" id="UP001056539">
    <property type="component" value="Chromosome"/>
</dbReference>
<feature type="binding site" evidence="7">
    <location>
        <position position="110"/>
    </location>
    <ligand>
        <name>S-adenosyl-L-methionine</name>
        <dbReference type="ChEBI" id="CHEBI:59789"/>
    </ligand>
</feature>
<protein>
    <recommendedName>
        <fullName evidence="7">tRNA (guanine-N(7)-)-methyltransferase</fullName>
        <ecNumber evidence="7">2.1.1.33</ecNumber>
    </recommendedName>
    <alternativeName>
        <fullName evidence="7">tRNA (guanine(46)-N(7))-methyltransferase</fullName>
    </alternativeName>
    <alternativeName>
        <fullName evidence="7">tRNA(m7G46)-methyltransferase</fullName>
    </alternativeName>
</protein>
<feature type="binding site" evidence="7">
    <location>
        <position position="60"/>
    </location>
    <ligand>
        <name>S-adenosyl-L-methionine</name>
        <dbReference type="ChEBI" id="CHEBI:59789"/>
    </ligand>
</feature>
<evidence type="ECO:0000256" key="3">
    <source>
        <dbReference type="ARBA" id="ARBA00022603"/>
    </source>
</evidence>
<dbReference type="SUPFAM" id="SSF53335">
    <property type="entry name" value="S-adenosyl-L-methionine-dependent methyltransferases"/>
    <property type="match status" value="1"/>
</dbReference>
<evidence type="ECO:0000256" key="6">
    <source>
        <dbReference type="ARBA" id="ARBA00022694"/>
    </source>
</evidence>
<evidence type="ECO:0000256" key="4">
    <source>
        <dbReference type="ARBA" id="ARBA00022679"/>
    </source>
</evidence>
<dbReference type="CDD" id="cd02440">
    <property type="entry name" value="AdoMet_MTases"/>
    <property type="match status" value="1"/>
</dbReference>
<evidence type="ECO:0000313" key="9">
    <source>
        <dbReference type="Proteomes" id="UP001056539"/>
    </source>
</evidence>
<proteinExistence type="inferred from homology"/>
<dbReference type="NCBIfam" id="TIGR00091">
    <property type="entry name" value="tRNA (guanosine(46)-N7)-methyltransferase TrmB"/>
    <property type="match status" value="1"/>
</dbReference>
<keyword evidence="6 7" id="KW-0819">tRNA processing</keyword>
<dbReference type="Pfam" id="PF02390">
    <property type="entry name" value="Methyltransf_4"/>
    <property type="match status" value="1"/>
</dbReference>
<dbReference type="InterPro" id="IPR029063">
    <property type="entry name" value="SAM-dependent_MTases_sf"/>
</dbReference>
<dbReference type="PANTHER" id="PTHR23417:SF14">
    <property type="entry name" value="PENTACOTRIPEPTIDE-REPEAT REGION OF PRORP DOMAIN-CONTAINING PROTEIN"/>
    <property type="match status" value="1"/>
</dbReference>
<reference evidence="8" key="2">
    <citation type="submission" date="2022-06" db="EMBL/GenBank/DDBJ databases">
        <title>Thermospira aquatica gen. nov., sp. nov.</title>
        <authorList>
            <person name="Ben Ali Gam Z."/>
            <person name="Labat M."/>
        </authorList>
    </citation>
    <scope>NUCLEOTIDE SEQUENCE</scope>
    <source>
        <strain evidence="8">F1F22</strain>
    </source>
</reference>
<comment type="caution">
    <text evidence="7">Lacks conserved residue(s) required for the propagation of feature annotation.</text>
</comment>
<keyword evidence="4 7" id="KW-0808">Transferase</keyword>